<dbReference type="Pfam" id="PF01434">
    <property type="entry name" value="Peptidase_M41"/>
    <property type="match status" value="1"/>
</dbReference>
<dbReference type="GO" id="GO:0004222">
    <property type="term" value="F:metalloendopeptidase activity"/>
    <property type="evidence" value="ECO:0000318"/>
    <property type="project" value="GO_Central"/>
</dbReference>
<dbReference type="GO" id="GO:0046872">
    <property type="term" value="F:metal ion binding"/>
    <property type="evidence" value="ECO:0007669"/>
    <property type="project" value="UniProtKB-KW"/>
</dbReference>
<dbReference type="GeneID" id="112284834"/>
<reference evidence="14 15" key="2">
    <citation type="journal article" date="2018" name="Plant J.">
        <title>The Physcomitrella patens chromosome-scale assembly reveals moss genome structure and evolution.</title>
        <authorList>
            <person name="Lang D."/>
            <person name="Ullrich K.K."/>
            <person name="Murat F."/>
            <person name="Fuchs J."/>
            <person name="Jenkins J."/>
            <person name="Haas F.B."/>
            <person name="Piednoel M."/>
            <person name="Gundlach H."/>
            <person name="Van Bel M."/>
            <person name="Meyberg R."/>
            <person name="Vives C."/>
            <person name="Morata J."/>
            <person name="Symeonidi A."/>
            <person name="Hiss M."/>
            <person name="Muchero W."/>
            <person name="Kamisugi Y."/>
            <person name="Saleh O."/>
            <person name="Blanc G."/>
            <person name="Decker E.L."/>
            <person name="van Gessel N."/>
            <person name="Grimwood J."/>
            <person name="Hayes R.D."/>
            <person name="Graham S.W."/>
            <person name="Gunter L.E."/>
            <person name="McDaniel S.F."/>
            <person name="Hoernstein S.N.W."/>
            <person name="Larsson A."/>
            <person name="Li F.W."/>
            <person name="Perroud P.F."/>
            <person name="Phillips J."/>
            <person name="Ranjan P."/>
            <person name="Rokshar D.S."/>
            <person name="Rothfels C.J."/>
            <person name="Schneider L."/>
            <person name="Shu S."/>
            <person name="Stevenson D.W."/>
            <person name="Thummler F."/>
            <person name="Tillich M."/>
            <person name="Villarreal Aguilar J.C."/>
            <person name="Widiez T."/>
            <person name="Wong G.K."/>
            <person name="Wymore A."/>
            <person name="Zhang Y."/>
            <person name="Zimmer A.D."/>
            <person name="Quatrano R.S."/>
            <person name="Mayer K.F.X."/>
            <person name="Goodstein D."/>
            <person name="Casacuberta J.M."/>
            <person name="Vandepoele K."/>
            <person name="Reski R."/>
            <person name="Cuming A.C."/>
            <person name="Tuskan G.A."/>
            <person name="Maumus F."/>
            <person name="Salse J."/>
            <person name="Schmutz J."/>
            <person name="Rensing S.A."/>
        </authorList>
    </citation>
    <scope>NUCLEOTIDE SEQUENCE [LARGE SCALE GENOMIC DNA]</scope>
    <source>
        <strain evidence="14 15">cv. Gransden 2004</strain>
    </source>
</reference>
<dbReference type="Gene3D" id="1.20.58.760">
    <property type="entry name" value="Peptidase M41"/>
    <property type="match status" value="1"/>
</dbReference>
<dbReference type="PANTHER" id="PTHR43655">
    <property type="entry name" value="ATP-DEPENDENT PROTEASE"/>
    <property type="match status" value="1"/>
</dbReference>
<dbReference type="GO" id="GO:0009793">
    <property type="term" value="P:embryo development ending in seed dormancy"/>
    <property type="evidence" value="ECO:0000318"/>
    <property type="project" value="GO_Central"/>
</dbReference>
<evidence type="ECO:0000256" key="1">
    <source>
        <dbReference type="ARBA" id="ARBA00001947"/>
    </source>
</evidence>
<evidence type="ECO:0000256" key="5">
    <source>
        <dbReference type="ARBA" id="ARBA00022723"/>
    </source>
</evidence>
<keyword evidence="10" id="KW-0482">Metalloprotease</keyword>
<evidence type="ECO:0000313" key="14">
    <source>
        <dbReference type="EnsemblPlants" id="Pp3c7_7530V3.3"/>
    </source>
</evidence>
<evidence type="ECO:0000256" key="4">
    <source>
        <dbReference type="ARBA" id="ARBA00022670"/>
    </source>
</evidence>
<comment type="similarity">
    <text evidence="3">In the N-terminal section; belongs to the AAA ATPase family.</text>
</comment>
<dbReference type="GO" id="GO:0045037">
    <property type="term" value="P:protein import into chloroplast stroma"/>
    <property type="evidence" value="ECO:0007669"/>
    <property type="project" value="EnsemblPlants"/>
</dbReference>
<dbReference type="FunCoup" id="A0A7I4E9C0">
    <property type="interactions" value="837"/>
</dbReference>
<reference evidence="14" key="3">
    <citation type="submission" date="2020-12" db="UniProtKB">
        <authorList>
            <consortium name="EnsemblPlants"/>
        </authorList>
    </citation>
    <scope>IDENTIFICATION</scope>
</reference>
<dbReference type="PANTHER" id="PTHR43655:SF19">
    <property type="entry name" value="ATP-DEPENDENT ZINC METALLOPROTEASE FTSH 12, CHLOROPLASTIC"/>
    <property type="match status" value="1"/>
</dbReference>
<dbReference type="Pfam" id="PF17862">
    <property type="entry name" value="AAA_lid_3"/>
    <property type="match status" value="1"/>
</dbReference>
<dbReference type="FunFam" id="3.40.50.300:FF:001118">
    <property type="entry name" value="ATP-dependent zinc metalloprotease FTSH 12, chloroplastic"/>
    <property type="match status" value="1"/>
</dbReference>
<dbReference type="KEGG" id="ppp:112284834"/>
<evidence type="ECO:0000259" key="13">
    <source>
        <dbReference type="SMART" id="SM00382"/>
    </source>
</evidence>
<dbReference type="InterPro" id="IPR027417">
    <property type="entry name" value="P-loop_NTPase"/>
</dbReference>
<feature type="coiled-coil region" evidence="11">
    <location>
        <begin position="169"/>
        <end position="203"/>
    </location>
</feature>
<keyword evidence="6" id="KW-0547">Nucleotide-binding</keyword>
<dbReference type="GO" id="GO:0009706">
    <property type="term" value="C:chloroplast inner membrane"/>
    <property type="evidence" value="ECO:0007669"/>
    <property type="project" value="EnsemblPlants"/>
</dbReference>
<keyword evidence="4" id="KW-0645">Protease</keyword>
<dbReference type="SUPFAM" id="SSF52540">
    <property type="entry name" value="P-loop containing nucleoside triphosphate hydrolases"/>
    <property type="match status" value="1"/>
</dbReference>
<evidence type="ECO:0000313" key="15">
    <source>
        <dbReference type="Proteomes" id="UP000006727"/>
    </source>
</evidence>
<dbReference type="InterPro" id="IPR041569">
    <property type="entry name" value="AAA_lid_3"/>
</dbReference>
<evidence type="ECO:0000256" key="2">
    <source>
        <dbReference type="ARBA" id="ARBA00010044"/>
    </source>
</evidence>
<dbReference type="InterPro" id="IPR050928">
    <property type="entry name" value="ATP-dep_Zn_Metalloprotease"/>
</dbReference>
<evidence type="ECO:0000256" key="9">
    <source>
        <dbReference type="ARBA" id="ARBA00022840"/>
    </source>
</evidence>
<dbReference type="InterPro" id="IPR003960">
    <property type="entry name" value="ATPase_AAA_CS"/>
</dbReference>
<gene>
    <name evidence="14" type="primary">LOC112284834</name>
</gene>
<reference evidence="14 15" key="1">
    <citation type="journal article" date="2008" name="Science">
        <title>The Physcomitrella genome reveals evolutionary insights into the conquest of land by plants.</title>
        <authorList>
            <person name="Rensing S."/>
            <person name="Lang D."/>
            <person name="Zimmer A."/>
            <person name="Terry A."/>
            <person name="Salamov A."/>
            <person name="Shapiro H."/>
            <person name="Nishiyama T."/>
            <person name="Perroud P.-F."/>
            <person name="Lindquist E."/>
            <person name="Kamisugi Y."/>
            <person name="Tanahashi T."/>
            <person name="Sakakibara K."/>
            <person name="Fujita T."/>
            <person name="Oishi K."/>
            <person name="Shin-I T."/>
            <person name="Kuroki Y."/>
            <person name="Toyoda A."/>
            <person name="Suzuki Y."/>
            <person name="Hashimoto A."/>
            <person name="Yamaguchi K."/>
            <person name="Sugano A."/>
            <person name="Kohara Y."/>
            <person name="Fujiyama A."/>
            <person name="Anterola A."/>
            <person name="Aoki S."/>
            <person name="Ashton N."/>
            <person name="Barbazuk W.B."/>
            <person name="Barker E."/>
            <person name="Bennetzen J."/>
            <person name="Bezanilla M."/>
            <person name="Blankenship R."/>
            <person name="Cho S.H."/>
            <person name="Dutcher S."/>
            <person name="Estelle M."/>
            <person name="Fawcett J.A."/>
            <person name="Gundlach H."/>
            <person name="Hanada K."/>
            <person name="Heyl A."/>
            <person name="Hicks K.A."/>
            <person name="Hugh J."/>
            <person name="Lohr M."/>
            <person name="Mayer K."/>
            <person name="Melkozernov A."/>
            <person name="Murata T."/>
            <person name="Nelson D."/>
            <person name="Pils B."/>
            <person name="Prigge M."/>
            <person name="Reiss B."/>
            <person name="Renner T."/>
            <person name="Rombauts S."/>
            <person name="Rushton P."/>
            <person name="Sanderfoot A."/>
            <person name="Schween G."/>
            <person name="Shiu S.-H."/>
            <person name="Stueber K."/>
            <person name="Theodoulou F.L."/>
            <person name="Tu H."/>
            <person name="Van de Peer Y."/>
            <person name="Verrier P.J."/>
            <person name="Waters E."/>
            <person name="Wood A."/>
            <person name="Yang L."/>
            <person name="Cove D."/>
            <person name="Cuming A."/>
            <person name="Hasebe M."/>
            <person name="Lucas S."/>
            <person name="Mishler D.B."/>
            <person name="Reski R."/>
            <person name="Grigoriev I."/>
            <person name="Quatrano R.S."/>
            <person name="Boore J.L."/>
        </authorList>
    </citation>
    <scope>NUCLEOTIDE SEQUENCE [LARGE SCALE GENOMIC DNA]</scope>
    <source>
        <strain evidence="14 15">cv. Gransden 2004</strain>
    </source>
</reference>
<dbReference type="RefSeq" id="XP_024380891.1">
    <property type="nucleotide sequence ID" value="XM_024525123.2"/>
</dbReference>
<dbReference type="InterPro" id="IPR037219">
    <property type="entry name" value="Peptidase_M41-like"/>
</dbReference>
<dbReference type="SMART" id="SM00382">
    <property type="entry name" value="AAA"/>
    <property type="match status" value="1"/>
</dbReference>
<dbReference type="EnsemblPlants" id="Pp3c7_7530V3.4">
    <property type="protein sequence ID" value="Pp3c7_7530V3.4"/>
    <property type="gene ID" value="Pp3c7_7530"/>
</dbReference>
<dbReference type="Gene3D" id="1.10.8.60">
    <property type="match status" value="1"/>
</dbReference>
<dbReference type="Gramene" id="Pp3c7_7530V3.3">
    <property type="protein sequence ID" value="Pp3c7_7530V3.3"/>
    <property type="gene ID" value="Pp3c7_7530"/>
</dbReference>
<evidence type="ECO:0000256" key="3">
    <source>
        <dbReference type="ARBA" id="ARBA00010550"/>
    </source>
</evidence>
<evidence type="ECO:0000256" key="10">
    <source>
        <dbReference type="ARBA" id="ARBA00023049"/>
    </source>
</evidence>
<keyword evidence="9" id="KW-0067">ATP-binding</keyword>
<name>A0A7I4E9C0_PHYPA</name>
<dbReference type="InterPro" id="IPR000642">
    <property type="entry name" value="Peptidase_M41"/>
</dbReference>
<evidence type="ECO:0000256" key="12">
    <source>
        <dbReference type="SAM" id="MobiDB-lite"/>
    </source>
</evidence>
<dbReference type="Pfam" id="PF00004">
    <property type="entry name" value="AAA"/>
    <property type="match status" value="1"/>
</dbReference>
<evidence type="ECO:0000256" key="8">
    <source>
        <dbReference type="ARBA" id="ARBA00022833"/>
    </source>
</evidence>
<dbReference type="GO" id="GO:0005745">
    <property type="term" value="C:m-AAA complex"/>
    <property type="evidence" value="ECO:0000318"/>
    <property type="project" value="GO_Central"/>
</dbReference>
<dbReference type="EnsemblPlants" id="Pp3c7_7530V3.2">
    <property type="protein sequence ID" value="Pp3c7_7530V3.2"/>
    <property type="gene ID" value="Pp3c7_7530"/>
</dbReference>
<dbReference type="EMBL" id="ABEU02000007">
    <property type="status" value="NOT_ANNOTATED_CDS"/>
    <property type="molecule type" value="Genomic_DNA"/>
</dbReference>
<keyword evidence="11" id="KW-0175">Coiled coil</keyword>
<dbReference type="InterPro" id="IPR003959">
    <property type="entry name" value="ATPase_AAA_core"/>
</dbReference>
<dbReference type="GO" id="GO:0004176">
    <property type="term" value="F:ATP-dependent peptidase activity"/>
    <property type="evidence" value="ECO:0007669"/>
    <property type="project" value="InterPro"/>
</dbReference>
<keyword evidence="5" id="KW-0479">Metal-binding</keyword>
<proteinExistence type="inferred from homology"/>
<dbReference type="Gene3D" id="3.40.50.300">
    <property type="entry name" value="P-loop containing nucleotide triphosphate hydrolases"/>
    <property type="match status" value="1"/>
</dbReference>
<organism evidence="14 15">
    <name type="scientific">Physcomitrium patens</name>
    <name type="common">Spreading-leaved earth moss</name>
    <name type="synonym">Physcomitrella patens</name>
    <dbReference type="NCBI Taxonomy" id="3218"/>
    <lineage>
        <taxon>Eukaryota</taxon>
        <taxon>Viridiplantae</taxon>
        <taxon>Streptophyta</taxon>
        <taxon>Embryophyta</taxon>
        <taxon>Bryophyta</taxon>
        <taxon>Bryophytina</taxon>
        <taxon>Bryopsida</taxon>
        <taxon>Funariidae</taxon>
        <taxon>Funariales</taxon>
        <taxon>Funariaceae</taxon>
        <taxon>Physcomitrium</taxon>
    </lineage>
</organism>
<dbReference type="FunFam" id="1.10.8.60:FF:000101">
    <property type="entry name" value="ATP-dependent zinc metalloprotease FTSH 12, chloroplastic"/>
    <property type="match status" value="1"/>
</dbReference>
<evidence type="ECO:0000256" key="7">
    <source>
        <dbReference type="ARBA" id="ARBA00022801"/>
    </source>
</evidence>
<evidence type="ECO:0000256" key="11">
    <source>
        <dbReference type="SAM" id="Coils"/>
    </source>
</evidence>
<dbReference type="SUPFAM" id="SSF140990">
    <property type="entry name" value="FtsH protease domain-like"/>
    <property type="match status" value="1"/>
</dbReference>
<dbReference type="OrthoDB" id="2016403at2759"/>
<dbReference type="Gramene" id="Pp3c7_7530V3.4">
    <property type="protein sequence ID" value="Pp3c7_7530V3.4"/>
    <property type="gene ID" value="Pp3c7_7530"/>
</dbReference>
<dbReference type="GO" id="GO:0005524">
    <property type="term" value="F:ATP binding"/>
    <property type="evidence" value="ECO:0007669"/>
    <property type="project" value="UniProtKB-KW"/>
</dbReference>
<dbReference type="GO" id="GO:0016887">
    <property type="term" value="F:ATP hydrolysis activity"/>
    <property type="evidence" value="ECO:0007669"/>
    <property type="project" value="InterPro"/>
</dbReference>
<protein>
    <recommendedName>
        <fullName evidence="13">AAA+ ATPase domain-containing protein</fullName>
    </recommendedName>
</protein>
<dbReference type="Proteomes" id="UP000006727">
    <property type="component" value="Chromosome 7"/>
</dbReference>
<dbReference type="GO" id="GO:0034982">
    <property type="term" value="P:mitochondrial protein processing"/>
    <property type="evidence" value="ECO:0000318"/>
    <property type="project" value="GO_Central"/>
</dbReference>
<dbReference type="EnsemblPlants" id="Pp3c7_7530V3.3">
    <property type="protein sequence ID" value="Pp3c7_7530V3.3"/>
    <property type="gene ID" value="Pp3c7_7530"/>
</dbReference>
<keyword evidence="7" id="KW-0378">Hydrolase</keyword>
<dbReference type="GO" id="GO:0016464">
    <property type="term" value="F:chloroplast protein-transporting ATPase activity"/>
    <property type="evidence" value="ECO:0007669"/>
    <property type="project" value="EnsemblPlants"/>
</dbReference>
<dbReference type="OMA" id="ESKGTWR"/>
<dbReference type="GO" id="GO:0062091">
    <property type="term" value="C:Ycf2/FtsHi complex"/>
    <property type="evidence" value="ECO:0007669"/>
    <property type="project" value="EnsemblPlants"/>
</dbReference>
<dbReference type="AlphaFoldDB" id="A0A7I4E9C0"/>
<feature type="region of interest" description="Disordered" evidence="12">
    <location>
        <begin position="95"/>
        <end position="123"/>
    </location>
</feature>
<dbReference type="InterPro" id="IPR003593">
    <property type="entry name" value="AAA+_ATPase"/>
</dbReference>
<feature type="domain" description="AAA+ ATPase" evidence="13">
    <location>
        <begin position="634"/>
        <end position="778"/>
    </location>
</feature>
<comment type="cofactor">
    <cofactor evidence="1">
        <name>Zn(2+)</name>
        <dbReference type="ChEBI" id="CHEBI:29105"/>
    </cofactor>
</comment>
<keyword evidence="8" id="KW-0862">Zinc</keyword>
<dbReference type="Gramene" id="Pp3c7_7530V3.2">
    <property type="protein sequence ID" value="Pp3c7_7530V3.2"/>
    <property type="gene ID" value="Pp3c7_7530"/>
</dbReference>
<feature type="compositionally biased region" description="Gly residues" evidence="12">
    <location>
        <begin position="108"/>
        <end position="123"/>
    </location>
</feature>
<accession>A0A7I4E9C0</accession>
<comment type="similarity">
    <text evidence="2">In the C-terminal section; belongs to the peptidase M41 family.</text>
</comment>
<evidence type="ECO:0000256" key="6">
    <source>
        <dbReference type="ARBA" id="ARBA00022741"/>
    </source>
</evidence>
<keyword evidence="15" id="KW-1185">Reference proteome</keyword>
<sequence>MGSLSRSTFSSCAILSSHSYKPIGVAALTRQISSVCNRRSRSGGLRLQHLVRRGAHGDRFYCSSRRARWVSRRGGFELGVSQRNREGRHGVVFRARAGNGEDSEGRAGNEGGQGSGGASSLGGGDGGLSRLQGAFARGSARFYENIVDDAKRELGVDIGSAVDSSNALVDAFEGMVKTSKQRAKELQKELQEARAEAQDSFALVEGKYWPQFVEWNRWELWKDVRSWNARRIGAFILYGLLVGASVRGAYSTVRSVGSRGAKETIAEAYFESTIPEPTEKNLRKLKKELWKQQQPEGFRARKYVRGPDGEYKRDPTYVGEDAWTEDDDTPLGQLIAHGNLNDEEKAELLELLNGNRAEKGLSPLNSEFKEEGSADSLDASHDPLVAGTSAAITASAGAASQASWQERLKAWEELLLKDKLKEMAEEDDAKYEVIVNPHELGVNELEEQYLQASQPSKEWAFWVSRRWWKHRPKMPYTYFLSKVENLEVAAAVYSCDTKKLYVTMKDGFPSEYVVDIPVDPYLYEALTRCGVETDVLGKSNFEFYGRAFLSLLPTVLIILCIRALQYRAKEVFSEKIYDLLRMNRKHLILPEDAADKAKSQYKDVVVGGDVWMVLEEVMSYMRNPLKYHNQKVKLPRGILISGPPGTGKTLLARAIARESGLPFVFASGAEFVESSTGNGSDKIFDIFFTARANAPSFVFIDEIDALAGKNVNDDAERRATFQQLLAELDGEPDDTDVNRWSLRQAVILICATNRPDELDESFMRPGRIDREIHIGLPGEEERISIFGVHSSGKRLAKDIDFSKLVYRTLGYSGADIRNLINEAGIMAVRNGHDEITQQDLIDVLDKQLFEGMGVSMTDDEQQRIKQTVPMDNKRILAIHEAGHILLAHLYPRYDWHAFSHLLPGGSEYALTVFYPREEMVHQGHTTVGYLHMQMVVAHGGRCAERILCGENISDGGQDDLQKISGIARELTISLSNSTFGLFPMKWQETLDPPKRPDETDLIPNEWDKPGSQIVNMSTEFSELFTREVTKYIDETEEKAMEALRKNEHILRRLSEELLAKTKLSGFEAEDIIRSMDPIMMDDPLLEPMDTDEDRERVGPGMEGRYKELVIYPAPLHRC</sequence>
<dbReference type="PROSITE" id="PS00674">
    <property type="entry name" value="AAA"/>
    <property type="match status" value="1"/>
</dbReference>